<dbReference type="InterPro" id="IPR042081">
    <property type="entry name" value="RNA_2'-PTrans_C"/>
</dbReference>
<evidence type="ECO:0000256" key="1">
    <source>
        <dbReference type="ARBA" id="ARBA00003343"/>
    </source>
</evidence>
<sequence>MVRPNDSPDVKASKALAYILRHGAEKEGLDMRSDGYIKLNDVLARPKMREVDTAMVLRLVAENAKQRFELFYGIDPSPPRPKVKKGQGKGKGKQQGKGRPTPAGGSEAGFKADGDDAPKEAAVQADRKEVDAAALEDLAKDMEKTAVSTELPLIALPAPTVAADSEGQSAEAPTPSSAHDQGEYFIRATQGHSIKLESVSHLTPVLDDEEGRQRAGECVHGTRWELWETLKTNGLSRMARTHIHLAPALADHPILPRPNSTLRIYIDLPKLLAAGIPLFTSSNGVVLTPGDERGVVEKQFWRLAERKVDGQWVTVWKDGAEVV</sequence>
<dbReference type="Proteomes" id="UP001182556">
    <property type="component" value="Unassembled WGS sequence"/>
</dbReference>
<evidence type="ECO:0000256" key="4">
    <source>
        <dbReference type="ARBA" id="ARBA00022679"/>
    </source>
</evidence>
<keyword evidence="5" id="KW-0520">NAD</keyword>
<keyword evidence="4" id="KW-0808">Transferase</keyword>
<dbReference type="InterPro" id="IPR002745">
    <property type="entry name" value="Ptrans_KptA/Tpt1"/>
</dbReference>
<evidence type="ECO:0000256" key="2">
    <source>
        <dbReference type="ARBA" id="ARBA00009836"/>
    </source>
</evidence>
<dbReference type="EMBL" id="JAODAN010000006">
    <property type="protein sequence ID" value="KAK1923864.1"/>
    <property type="molecule type" value="Genomic_DNA"/>
</dbReference>
<dbReference type="GO" id="GO:0006388">
    <property type="term" value="P:tRNA splicing, via endonucleolytic cleavage and ligation"/>
    <property type="evidence" value="ECO:0007669"/>
    <property type="project" value="TreeGrafter"/>
</dbReference>
<evidence type="ECO:0000256" key="5">
    <source>
        <dbReference type="ARBA" id="ARBA00023027"/>
    </source>
</evidence>
<protein>
    <recommendedName>
        <fullName evidence="3">2'-phosphotransferase</fullName>
        <ecNumber evidence="3">2.7.1.160</ecNumber>
    </recommendedName>
</protein>
<dbReference type="GO" id="GO:0000215">
    <property type="term" value="F:tRNA 2'-phosphotransferase activity"/>
    <property type="evidence" value="ECO:0007669"/>
    <property type="project" value="UniProtKB-EC"/>
</dbReference>
<dbReference type="SUPFAM" id="SSF56399">
    <property type="entry name" value="ADP-ribosylation"/>
    <property type="match status" value="2"/>
</dbReference>
<feature type="compositionally biased region" description="Basic and acidic residues" evidence="7">
    <location>
        <begin position="110"/>
        <end position="127"/>
    </location>
</feature>
<dbReference type="PANTHER" id="PTHR12684">
    <property type="entry name" value="PUTATIVE PHOSPHOTRANSFERASE"/>
    <property type="match status" value="1"/>
</dbReference>
<evidence type="ECO:0000256" key="3">
    <source>
        <dbReference type="ARBA" id="ARBA00012007"/>
    </source>
</evidence>
<accession>A0AAD9FNX1</accession>
<gene>
    <name evidence="8" type="ORF">DB88DRAFT_454431</name>
</gene>
<feature type="compositionally biased region" description="Basic residues" evidence="7">
    <location>
        <begin position="81"/>
        <end position="96"/>
    </location>
</feature>
<dbReference type="AlphaFoldDB" id="A0AAD9FNX1"/>
<comment type="catalytic activity">
    <reaction evidence="6">
        <text>2'-phospho-[ligated tRNA] + NAD(+) = mature tRNA + ADP-alpha-D-ribose 1'',2''-cyclic phosphate + nicotinamide</text>
        <dbReference type="Rhea" id="RHEA:23324"/>
        <dbReference type="Rhea" id="RHEA-COMP:11106"/>
        <dbReference type="Rhea" id="RHEA-COMP:11107"/>
        <dbReference type="ChEBI" id="CHEBI:17154"/>
        <dbReference type="ChEBI" id="CHEBI:57540"/>
        <dbReference type="ChEBI" id="CHEBI:76596"/>
        <dbReference type="ChEBI" id="CHEBI:82883"/>
        <dbReference type="ChEBI" id="CHEBI:85027"/>
        <dbReference type="EC" id="2.7.1.160"/>
    </reaction>
</comment>
<evidence type="ECO:0000256" key="7">
    <source>
        <dbReference type="SAM" id="MobiDB-lite"/>
    </source>
</evidence>
<dbReference type="EC" id="2.7.1.160" evidence="3"/>
<dbReference type="Gene3D" id="1.10.10.970">
    <property type="entry name" value="RNA 2'-phosphotransferase, Tpt1/KptA family, N-terminal domain"/>
    <property type="match status" value="1"/>
</dbReference>
<proteinExistence type="inferred from homology"/>
<evidence type="ECO:0000256" key="6">
    <source>
        <dbReference type="ARBA" id="ARBA00047949"/>
    </source>
</evidence>
<evidence type="ECO:0000313" key="8">
    <source>
        <dbReference type="EMBL" id="KAK1923864.1"/>
    </source>
</evidence>
<dbReference type="Gene3D" id="3.20.170.30">
    <property type="match status" value="1"/>
</dbReference>
<dbReference type="InterPro" id="IPR042080">
    <property type="entry name" value="RNA_2'-PTrans_N"/>
</dbReference>
<name>A0AAD9FNX1_PAPLA</name>
<dbReference type="Pfam" id="PF01885">
    <property type="entry name" value="PTS_2-RNA"/>
    <property type="match status" value="1"/>
</dbReference>
<keyword evidence="9" id="KW-1185">Reference proteome</keyword>
<reference evidence="8" key="1">
    <citation type="submission" date="2023-02" db="EMBL/GenBank/DDBJ databases">
        <title>Identification and recombinant expression of a fungal hydrolase from Papiliotrema laurentii that hydrolyzes apple cutin and clears colloidal polyester polyurethane.</title>
        <authorList>
            <consortium name="DOE Joint Genome Institute"/>
            <person name="Roman V.A."/>
            <person name="Bojanowski C."/>
            <person name="Crable B.R."/>
            <person name="Wagner D.N."/>
            <person name="Hung C.S."/>
            <person name="Nadeau L.J."/>
            <person name="Schratz L."/>
            <person name="Haridas S."/>
            <person name="Pangilinan J."/>
            <person name="Lipzen A."/>
            <person name="Na H."/>
            <person name="Yan M."/>
            <person name="Ng V."/>
            <person name="Grigoriev I.V."/>
            <person name="Spatafora J.W."/>
            <person name="Barlow D."/>
            <person name="Biffinger J."/>
            <person name="Kelley-Loughnane N."/>
            <person name="Varaljay V.A."/>
            <person name="Crookes-Goodson W.J."/>
        </authorList>
    </citation>
    <scope>NUCLEOTIDE SEQUENCE</scope>
    <source>
        <strain evidence="8">5307AH</strain>
    </source>
</reference>
<organism evidence="8 9">
    <name type="scientific">Papiliotrema laurentii</name>
    <name type="common">Cryptococcus laurentii</name>
    <dbReference type="NCBI Taxonomy" id="5418"/>
    <lineage>
        <taxon>Eukaryota</taxon>
        <taxon>Fungi</taxon>
        <taxon>Dikarya</taxon>
        <taxon>Basidiomycota</taxon>
        <taxon>Agaricomycotina</taxon>
        <taxon>Tremellomycetes</taxon>
        <taxon>Tremellales</taxon>
        <taxon>Rhynchogastremaceae</taxon>
        <taxon>Papiliotrema</taxon>
    </lineage>
</organism>
<evidence type="ECO:0000313" key="9">
    <source>
        <dbReference type="Proteomes" id="UP001182556"/>
    </source>
</evidence>
<dbReference type="PANTHER" id="PTHR12684:SF2">
    <property type="entry name" value="TRNA 2'-PHOSPHOTRANSFERASE 1"/>
    <property type="match status" value="1"/>
</dbReference>
<feature type="region of interest" description="Disordered" evidence="7">
    <location>
        <begin position="72"/>
        <end position="127"/>
    </location>
</feature>
<comment type="similarity">
    <text evidence="2">Belongs to the KptA/TPT1 family.</text>
</comment>
<comment type="caution">
    <text evidence="8">The sequence shown here is derived from an EMBL/GenBank/DDBJ whole genome shotgun (WGS) entry which is preliminary data.</text>
</comment>
<comment type="function">
    <text evidence="1">Catalyzes the last step of tRNA splicing, the transfer of the splice junction 2'-phosphate from ligated tRNA to NAD to produce ADP-ribose 1''-2'' cyclic phosphate.</text>
</comment>